<comment type="subunit">
    <text evidence="2">Homotrimer.</text>
</comment>
<evidence type="ECO:0000256" key="6">
    <source>
        <dbReference type="ARBA" id="ARBA00022729"/>
    </source>
</evidence>
<evidence type="ECO:0000256" key="5">
    <source>
        <dbReference type="ARBA" id="ARBA00022692"/>
    </source>
</evidence>
<evidence type="ECO:0000256" key="8">
    <source>
        <dbReference type="ARBA" id="ARBA00023114"/>
    </source>
</evidence>
<accession>A0A941E164</accession>
<evidence type="ECO:0000256" key="9">
    <source>
        <dbReference type="ARBA" id="ARBA00023136"/>
    </source>
</evidence>
<evidence type="ECO:0000256" key="1">
    <source>
        <dbReference type="ARBA" id="ARBA00004571"/>
    </source>
</evidence>
<evidence type="ECO:0000256" key="4">
    <source>
        <dbReference type="ARBA" id="ARBA00022452"/>
    </source>
</evidence>
<evidence type="ECO:0000259" key="12">
    <source>
        <dbReference type="Pfam" id="PF13609"/>
    </source>
</evidence>
<dbReference type="RefSeq" id="WP_212674266.1">
    <property type="nucleotide sequence ID" value="NZ_JAGSPJ010000001.1"/>
</dbReference>
<keyword evidence="5" id="KW-0812">Transmembrane</keyword>
<dbReference type="InterPro" id="IPR033900">
    <property type="entry name" value="Gram_neg_porin_domain"/>
</dbReference>
<dbReference type="InterPro" id="IPR050298">
    <property type="entry name" value="Gram-neg_bact_OMP"/>
</dbReference>
<dbReference type="Proteomes" id="UP000678545">
    <property type="component" value="Unassembled WGS sequence"/>
</dbReference>
<dbReference type="Gene3D" id="2.40.160.10">
    <property type="entry name" value="Porin"/>
    <property type="match status" value="1"/>
</dbReference>
<keyword evidence="7" id="KW-0406">Ion transport</keyword>
<organism evidence="13 14">
    <name type="scientific">Undibacterium fentianense</name>
    <dbReference type="NCBI Taxonomy" id="2828728"/>
    <lineage>
        <taxon>Bacteria</taxon>
        <taxon>Pseudomonadati</taxon>
        <taxon>Pseudomonadota</taxon>
        <taxon>Betaproteobacteria</taxon>
        <taxon>Burkholderiales</taxon>
        <taxon>Oxalobacteraceae</taxon>
        <taxon>Undibacterium</taxon>
    </lineage>
</organism>
<keyword evidence="4" id="KW-1134">Transmembrane beta strand</keyword>
<evidence type="ECO:0000313" key="14">
    <source>
        <dbReference type="Proteomes" id="UP000678545"/>
    </source>
</evidence>
<protein>
    <submittedName>
        <fullName evidence="13">Porin</fullName>
    </submittedName>
</protein>
<keyword evidence="10" id="KW-0998">Cell outer membrane</keyword>
<feature type="chain" id="PRO_5037392486" evidence="11">
    <location>
        <begin position="21"/>
        <end position="448"/>
    </location>
</feature>
<comment type="caution">
    <text evidence="13">The sequence shown here is derived from an EMBL/GenBank/DDBJ whole genome shotgun (WGS) entry which is preliminary data.</text>
</comment>
<feature type="signal peptide" evidence="11">
    <location>
        <begin position="1"/>
        <end position="20"/>
    </location>
</feature>
<feature type="domain" description="Porin" evidence="12">
    <location>
        <begin position="9"/>
        <end position="414"/>
    </location>
</feature>
<dbReference type="PANTHER" id="PTHR34501">
    <property type="entry name" value="PROTEIN YDDL-RELATED"/>
    <property type="match status" value="1"/>
</dbReference>
<reference evidence="13" key="1">
    <citation type="submission" date="2021-04" db="EMBL/GenBank/DDBJ databases">
        <title>novel species isolated from subtropical streams in China.</title>
        <authorList>
            <person name="Lu H."/>
        </authorList>
    </citation>
    <scope>NUCLEOTIDE SEQUENCE</scope>
    <source>
        <strain evidence="13">FT137W</strain>
    </source>
</reference>
<comment type="subcellular location">
    <subcellularLocation>
        <location evidence="1">Cell outer membrane</location>
        <topology evidence="1">Multi-pass membrane protein</topology>
    </subcellularLocation>
</comment>
<dbReference type="PANTHER" id="PTHR34501:SF9">
    <property type="entry name" value="MAJOR OUTER MEMBRANE PROTEIN P.IA"/>
    <property type="match status" value="1"/>
</dbReference>
<evidence type="ECO:0000256" key="3">
    <source>
        <dbReference type="ARBA" id="ARBA00022448"/>
    </source>
</evidence>
<keyword evidence="14" id="KW-1185">Reference proteome</keyword>
<dbReference type="CDD" id="cd00342">
    <property type="entry name" value="gram_neg_porins"/>
    <property type="match status" value="1"/>
</dbReference>
<name>A0A941E164_9BURK</name>
<keyword evidence="9" id="KW-0472">Membrane</keyword>
<evidence type="ECO:0000256" key="11">
    <source>
        <dbReference type="SAM" id="SignalP"/>
    </source>
</evidence>
<proteinExistence type="predicted"/>
<dbReference type="Pfam" id="PF13609">
    <property type="entry name" value="Porin_4"/>
    <property type="match status" value="1"/>
</dbReference>
<dbReference type="GO" id="GO:0015288">
    <property type="term" value="F:porin activity"/>
    <property type="evidence" value="ECO:0007669"/>
    <property type="project" value="UniProtKB-KW"/>
</dbReference>
<dbReference type="InterPro" id="IPR023614">
    <property type="entry name" value="Porin_dom_sf"/>
</dbReference>
<dbReference type="GO" id="GO:0006811">
    <property type="term" value="P:monoatomic ion transport"/>
    <property type="evidence" value="ECO:0007669"/>
    <property type="project" value="UniProtKB-KW"/>
</dbReference>
<evidence type="ECO:0000313" key="13">
    <source>
        <dbReference type="EMBL" id="MBR7799167.1"/>
    </source>
</evidence>
<dbReference type="AlphaFoldDB" id="A0A941E164"/>
<keyword evidence="6 11" id="KW-0732">Signal</keyword>
<keyword evidence="3" id="KW-0813">Transport</keyword>
<dbReference type="GO" id="GO:0046930">
    <property type="term" value="C:pore complex"/>
    <property type="evidence" value="ECO:0007669"/>
    <property type="project" value="UniProtKB-KW"/>
</dbReference>
<evidence type="ECO:0000256" key="2">
    <source>
        <dbReference type="ARBA" id="ARBA00011233"/>
    </source>
</evidence>
<gene>
    <name evidence="13" type="ORF">KDM90_04070</name>
</gene>
<dbReference type="SUPFAM" id="SSF56935">
    <property type="entry name" value="Porins"/>
    <property type="match status" value="1"/>
</dbReference>
<dbReference type="EMBL" id="JAGSPJ010000001">
    <property type="protein sequence ID" value="MBR7799167.1"/>
    <property type="molecule type" value="Genomic_DNA"/>
</dbReference>
<dbReference type="GO" id="GO:0009279">
    <property type="term" value="C:cell outer membrane"/>
    <property type="evidence" value="ECO:0007669"/>
    <property type="project" value="UniProtKB-SubCell"/>
</dbReference>
<evidence type="ECO:0000256" key="7">
    <source>
        <dbReference type="ARBA" id="ARBA00023065"/>
    </source>
</evidence>
<evidence type="ECO:0000256" key="10">
    <source>
        <dbReference type="ARBA" id="ARBA00023237"/>
    </source>
</evidence>
<sequence>MKVKLLAIALGACFAAPSFAQTNVTLYGILDAGIQVSNSGKGTQTKMVSGIADGSRIGFKGTEDMGGGYKAIFNLEARVEVDTGSNKAGNLSDYQGFALTKGMDFPDFGSAALKGAAAQTLAGVRSALQPKYNVNATSPLVLARGGGPDGGLFDRTAMVGLITPVGAVLAGRMYTPAYEIFNSADAFESGMAGSWGGITGGTGGLLTTGMAIRSNKSVQYRIELPNGIGAALMYGFKNSGYIGLDKDFIAGNVKYKANGFDVGIGYNRGTNTDGSTGLVTTTVGGSYSFDDFKFFAGFQNMKNENSILLPVFYDAWDLEITPGLKAGGVPAPVIAAWTSIFRTNITKNFKLNADSYSLGMHYKVGNGRVMASYSHQDDKTLSNSDVTQYGLGYDYNLSKRTDIYAVYAYVKNQNDGQYAPGAASASGGFTEVPGQPGRAIQFGIRHRF</sequence>
<keyword evidence="8" id="KW-0626">Porin</keyword>